<dbReference type="PANTHER" id="PTHR28087">
    <property type="entry name" value="ATPASE SYNTHESIS PROTEIN 25, MITOCHONDRIAL"/>
    <property type="match status" value="1"/>
</dbReference>
<dbReference type="eggNOG" id="ENOG502RGZN">
    <property type="taxonomic scope" value="Eukaryota"/>
</dbReference>
<keyword evidence="4 8" id="KW-0999">Mitochondrion inner membrane</keyword>
<dbReference type="OMA" id="CLSSWVP"/>
<dbReference type="PANTHER" id="PTHR28087:SF1">
    <property type="entry name" value="ATPASE SYNTHESIS PROTEIN 25, MITOCHONDRIAL"/>
    <property type="match status" value="1"/>
</dbReference>
<evidence type="ECO:0000256" key="7">
    <source>
        <dbReference type="ARBA" id="ARBA00023136"/>
    </source>
</evidence>
<keyword evidence="11" id="KW-1185">Reference proteome</keyword>
<feature type="region of interest" description="Disordered" evidence="9">
    <location>
        <begin position="121"/>
        <end position="147"/>
    </location>
</feature>
<comment type="function">
    <text evidence="1">Probable mitochondrial mRNA stabilization factor.</text>
</comment>
<dbReference type="SUPFAM" id="SSF81301">
    <property type="entry name" value="Nucleotidyltransferase"/>
    <property type="match status" value="1"/>
</dbReference>
<accession>S3CPP3</accession>
<evidence type="ECO:0000256" key="5">
    <source>
        <dbReference type="ARBA" id="ARBA00022946"/>
    </source>
</evidence>
<evidence type="ECO:0000256" key="3">
    <source>
        <dbReference type="ARBA" id="ARBA00010787"/>
    </source>
</evidence>
<dbReference type="HOGENOM" id="CLU_016140_0_0_1"/>
<proteinExistence type="inferred from homology"/>
<evidence type="ECO:0000256" key="2">
    <source>
        <dbReference type="ARBA" id="ARBA00004443"/>
    </source>
</evidence>
<dbReference type="Gene3D" id="3.30.460.10">
    <property type="entry name" value="Beta Polymerase, domain 2"/>
    <property type="match status" value="1"/>
</dbReference>
<dbReference type="FunFam" id="3.30.460.10:FF:000044">
    <property type="entry name" value="ATPase synthesis protein 25, mitochondrial"/>
    <property type="match status" value="1"/>
</dbReference>
<feature type="region of interest" description="Disordered" evidence="9">
    <location>
        <begin position="171"/>
        <end position="191"/>
    </location>
</feature>
<dbReference type="Proteomes" id="UP000016922">
    <property type="component" value="Unassembled WGS sequence"/>
</dbReference>
<dbReference type="GO" id="GO:0005743">
    <property type="term" value="C:mitochondrial inner membrane"/>
    <property type="evidence" value="ECO:0007669"/>
    <property type="project" value="UniProtKB-SubCell"/>
</dbReference>
<protein>
    <recommendedName>
        <fullName evidence="8">ATPase synthesis protein 25</fullName>
    </recommendedName>
</protein>
<dbReference type="RefSeq" id="XP_008084360.1">
    <property type="nucleotide sequence ID" value="XM_008086169.1"/>
</dbReference>
<comment type="subcellular location">
    <subcellularLocation>
        <location evidence="2 8">Mitochondrion inner membrane</location>
        <topology evidence="2 8">Peripheral membrane protein</topology>
        <orientation evidence="2 8">Matrix side</orientation>
    </subcellularLocation>
</comment>
<dbReference type="STRING" id="1116229.S3CPP3"/>
<dbReference type="InterPro" id="IPR043519">
    <property type="entry name" value="NT_sf"/>
</dbReference>
<dbReference type="GeneID" id="19468620"/>
<evidence type="ECO:0000313" key="10">
    <source>
        <dbReference type="EMBL" id="EPE28452.1"/>
    </source>
</evidence>
<reference evidence="10 11" key="1">
    <citation type="journal article" date="2013" name="BMC Genomics">
        <title>Genomics-driven discovery of the pneumocandin biosynthetic gene cluster in the fungus Glarea lozoyensis.</title>
        <authorList>
            <person name="Chen L."/>
            <person name="Yue Q."/>
            <person name="Zhang X."/>
            <person name="Xiang M."/>
            <person name="Wang C."/>
            <person name="Li S."/>
            <person name="Che Y."/>
            <person name="Ortiz-Lopez F.J."/>
            <person name="Bills G.F."/>
            <person name="Liu X."/>
            <person name="An Z."/>
        </authorList>
    </citation>
    <scope>NUCLEOTIDE SEQUENCE [LARGE SCALE GENOMIC DNA]</scope>
    <source>
        <strain evidence="11">ATCC 20868 / MF5171</strain>
    </source>
</reference>
<evidence type="ECO:0000313" key="11">
    <source>
        <dbReference type="Proteomes" id="UP000016922"/>
    </source>
</evidence>
<keyword evidence="5 8" id="KW-0809">Transit peptide</keyword>
<evidence type="ECO:0000256" key="6">
    <source>
        <dbReference type="ARBA" id="ARBA00023128"/>
    </source>
</evidence>
<evidence type="ECO:0000256" key="8">
    <source>
        <dbReference type="RuleBase" id="RU367062"/>
    </source>
</evidence>
<dbReference type="GO" id="GO:0048255">
    <property type="term" value="P:mRNA stabilization"/>
    <property type="evidence" value="ECO:0007669"/>
    <property type="project" value="TreeGrafter"/>
</dbReference>
<dbReference type="KEGG" id="glz:GLAREA_09573"/>
<dbReference type="AlphaFoldDB" id="S3CPP3"/>
<organism evidence="10 11">
    <name type="scientific">Glarea lozoyensis (strain ATCC 20868 / MF5171)</name>
    <dbReference type="NCBI Taxonomy" id="1116229"/>
    <lineage>
        <taxon>Eukaryota</taxon>
        <taxon>Fungi</taxon>
        <taxon>Dikarya</taxon>
        <taxon>Ascomycota</taxon>
        <taxon>Pezizomycotina</taxon>
        <taxon>Leotiomycetes</taxon>
        <taxon>Helotiales</taxon>
        <taxon>Helotiaceae</taxon>
        <taxon>Glarea</taxon>
    </lineage>
</organism>
<dbReference type="GO" id="GO:0140053">
    <property type="term" value="P:mitochondrial gene expression"/>
    <property type="evidence" value="ECO:0007669"/>
    <property type="project" value="UniProtKB-UniRule"/>
</dbReference>
<evidence type="ECO:0000256" key="9">
    <source>
        <dbReference type="SAM" id="MobiDB-lite"/>
    </source>
</evidence>
<gene>
    <name evidence="10" type="ORF">GLAREA_09573</name>
</gene>
<keyword evidence="7 8" id="KW-0472">Membrane</keyword>
<evidence type="ECO:0000256" key="4">
    <source>
        <dbReference type="ARBA" id="ARBA00022792"/>
    </source>
</evidence>
<sequence length="792" mass="88743">MLLGGRGPKKDRAPVARLEKSERIRLYPVPKHFPDIGCSKATTKEWTLFTTMVASRIFRASSCANCRLSVLRHFVSIGVQTPRIPLPTTTALRPSPSFSRYGRSFSSHRNLRQRETPGWDQGIEHRFDENDEHESVEERIREDNPGETDVAEVDLEELDEDATPWYLQVEPPERAPRPLSERQKMPELPERPPPILEPLLNQVSIDLGLDNLTLLDLRKLDPPPALGANLIMVIGTARSERHLHVSADRLCRWLRSTYKLRPSADGLLGRNELKLKLRRKAKRAKLTGGSDENADDGIRTGWVCVDVGVIEPADGVEVVEQPQGFVGFGRRTDGVRLVVQMLTEEKREEIDLERLWGGILRRSGEPGEMLEDGAQGEAVSEADLGTPTVAHFLPTRSLDGPSSVPGKRNFHTSARRLVSSEGNPPKSNTVGAETALYSKVSAFLASGDYEAAEASLRRASELYPRLSYGGWSNVFQEQLLLHIQSLPQKQALQLLGTGFTDYKSTPFLRSFYGSLEMYPKATEVEARVWLHVFAQTLNHNGYPWHGLLDLFRSLQLAGASISPVAFKRMALGVLCAYQANNQTGDRSLAALNGVLEIIRCMYSQGLEVIDEGLFVELQEATRSAELPGHPVESLESFALPSYPLSALQGRLHAFMITVDLPCFTEANRLRLMDLYRSQGNWIEFWDIFRMAHRRGRYQSASIYAFMFASVAGTGHQRGCMKALRIWISSMTHESPPVPIEGQVAQAIRACLKVADPSVEEKAKSDSESNDEWVVLWQKCGWSEEQGQRFMYE</sequence>
<dbReference type="InterPro" id="IPR040152">
    <property type="entry name" value="Atp25"/>
</dbReference>
<evidence type="ECO:0000256" key="1">
    <source>
        <dbReference type="ARBA" id="ARBA00003470"/>
    </source>
</evidence>
<dbReference type="EMBL" id="KE145368">
    <property type="protein sequence ID" value="EPE28452.1"/>
    <property type="molecule type" value="Genomic_DNA"/>
</dbReference>
<feature type="compositionally biased region" description="Basic and acidic residues" evidence="9">
    <location>
        <begin position="171"/>
        <end position="190"/>
    </location>
</feature>
<comment type="function">
    <text evidence="8">Mitochondrial mRNA stabilization factor.</text>
</comment>
<comment type="similarity">
    <text evidence="3 8">Belongs to the ATP25 family.</text>
</comment>
<dbReference type="OrthoDB" id="107372at2759"/>
<keyword evidence="6 8" id="KW-0496">Mitochondrion</keyword>
<name>S3CPP3_GLAL2</name>